<dbReference type="GO" id="GO:0006355">
    <property type="term" value="P:regulation of DNA-templated transcription"/>
    <property type="evidence" value="ECO:0007669"/>
    <property type="project" value="UniProtKB-UniRule"/>
</dbReference>
<keyword evidence="4" id="KW-0328">Glycosyltransferase</keyword>
<keyword evidence="2 4" id="KW-0805">Transcription regulation</keyword>
<evidence type="ECO:0000256" key="1">
    <source>
        <dbReference type="ARBA" id="ARBA00005565"/>
    </source>
</evidence>
<dbReference type="InterPro" id="IPR050137">
    <property type="entry name" value="PyrR_bifunctional"/>
</dbReference>
<dbReference type="Gene3D" id="3.40.50.2020">
    <property type="match status" value="1"/>
</dbReference>
<sequence length="196" mass="21516">MEKIVLDAEDVRRTLARMSHEIVERTGGRALAVVGVHRRGAVLARRLHERLLELSGSDVPLGDVDISFYRDDVGLRSGSRQPVVHASHVDFGLEERTIVLVDDVLYTGRTVRAAIDALFDYGRPQRVQLAVLADRGHRELPIRPDYVGKNLPTARAERVNVRVEELDGIDEVTIVEAPDGGGGDSAPFPLGAEART</sequence>
<reference evidence="7" key="1">
    <citation type="submission" date="2020-02" db="EMBL/GenBank/DDBJ databases">
        <authorList>
            <person name="Meier V. D."/>
        </authorList>
    </citation>
    <scope>NUCLEOTIDE SEQUENCE</scope>
    <source>
        <strain evidence="7">AVDCRST_MAG45</strain>
    </source>
</reference>
<gene>
    <name evidence="4" type="primary">pyrR</name>
    <name evidence="7" type="ORF">AVDCRST_MAG45-2517</name>
</gene>
<feature type="region of interest" description="Disordered" evidence="5">
    <location>
        <begin position="177"/>
        <end position="196"/>
    </location>
</feature>
<dbReference type="HAMAP" id="MF_01219">
    <property type="entry name" value="PyrR"/>
    <property type="match status" value="1"/>
</dbReference>
<dbReference type="EC" id="2.4.2.9" evidence="4"/>
<dbReference type="SUPFAM" id="SSF53271">
    <property type="entry name" value="PRTase-like"/>
    <property type="match status" value="1"/>
</dbReference>
<dbReference type="FunFam" id="3.40.50.2020:FF:000020">
    <property type="entry name" value="Bifunctional protein PyrR"/>
    <property type="match status" value="1"/>
</dbReference>
<evidence type="ECO:0000256" key="5">
    <source>
        <dbReference type="SAM" id="MobiDB-lite"/>
    </source>
</evidence>
<name>A0A6J4TEE5_9ACTN</name>
<protein>
    <recommendedName>
        <fullName evidence="4">Bifunctional protein PyrR</fullName>
    </recommendedName>
    <domain>
        <recommendedName>
            <fullName evidence="4">Pyrimidine operon regulatory protein</fullName>
        </recommendedName>
    </domain>
    <domain>
        <recommendedName>
            <fullName evidence="4">Uracil phosphoribosyltransferase</fullName>
            <shortName evidence="4">UPRTase</shortName>
            <ecNumber evidence="4">2.4.2.9</ecNumber>
        </recommendedName>
    </domain>
</protein>
<comment type="similarity">
    <text evidence="1 4">Belongs to the purine/pyrimidine phosphoribosyltransferase family. PyrR subfamily.</text>
</comment>
<comment type="catalytic activity">
    <reaction evidence="4">
        <text>UMP + diphosphate = 5-phospho-alpha-D-ribose 1-diphosphate + uracil</text>
        <dbReference type="Rhea" id="RHEA:13017"/>
        <dbReference type="ChEBI" id="CHEBI:17568"/>
        <dbReference type="ChEBI" id="CHEBI:33019"/>
        <dbReference type="ChEBI" id="CHEBI:57865"/>
        <dbReference type="ChEBI" id="CHEBI:58017"/>
        <dbReference type="EC" id="2.4.2.9"/>
    </reaction>
</comment>
<evidence type="ECO:0000256" key="4">
    <source>
        <dbReference type="HAMAP-Rule" id="MF_01219"/>
    </source>
</evidence>
<evidence type="ECO:0000259" key="6">
    <source>
        <dbReference type="Pfam" id="PF00156"/>
    </source>
</evidence>
<organism evidence="7">
    <name type="scientific">uncultured Solirubrobacterales bacterium</name>
    <dbReference type="NCBI Taxonomy" id="768556"/>
    <lineage>
        <taxon>Bacteria</taxon>
        <taxon>Bacillati</taxon>
        <taxon>Actinomycetota</taxon>
        <taxon>Thermoleophilia</taxon>
        <taxon>Solirubrobacterales</taxon>
        <taxon>environmental samples</taxon>
    </lineage>
</organism>
<accession>A0A6J4TEE5</accession>
<dbReference type="NCBIfam" id="NF003549">
    <property type="entry name" value="PRK05205.1-5"/>
    <property type="match status" value="1"/>
</dbReference>
<dbReference type="InterPro" id="IPR000836">
    <property type="entry name" value="PRTase_dom"/>
</dbReference>
<dbReference type="PANTHER" id="PTHR11608:SF0">
    <property type="entry name" value="BIFUNCTIONAL PROTEIN PYRR"/>
    <property type="match status" value="1"/>
</dbReference>
<dbReference type="PANTHER" id="PTHR11608">
    <property type="entry name" value="BIFUNCTIONAL PROTEIN PYRR"/>
    <property type="match status" value="1"/>
</dbReference>
<dbReference type="AlphaFoldDB" id="A0A6J4TEE5"/>
<keyword evidence="4" id="KW-0808">Transferase</keyword>
<evidence type="ECO:0000256" key="3">
    <source>
        <dbReference type="ARBA" id="ARBA00023163"/>
    </source>
</evidence>
<comment type="function">
    <text evidence="4">Regulates the transcription of the pyrimidine nucleotide (pyr) operon in response to exogenous pyrimidines.</text>
</comment>
<dbReference type="InterPro" id="IPR023050">
    <property type="entry name" value="PyrR"/>
</dbReference>
<keyword evidence="3 4" id="KW-0804">Transcription</keyword>
<proteinExistence type="inferred from homology"/>
<comment type="function">
    <text evidence="4">Also displays a weak uracil phosphoribosyltransferase activity which is not physiologically significant.</text>
</comment>
<dbReference type="InterPro" id="IPR029057">
    <property type="entry name" value="PRTase-like"/>
</dbReference>
<dbReference type="CDD" id="cd06223">
    <property type="entry name" value="PRTases_typeI"/>
    <property type="match status" value="1"/>
</dbReference>
<feature type="short sequence motif" description="PRPP-binding" evidence="4">
    <location>
        <begin position="98"/>
        <end position="110"/>
    </location>
</feature>
<dbReference type="Pfam" id="PF00156">
    <property type="entry name" value="Pribosyltran"/>
    <property type="match status" value="1"/>
</dbReference>
<dbReference type="GO" id="GO:0004845">
    <property type="term" value="F:uracil phosphoribosyltransferase activity"/>
    <property type="evidence" value="ECO:0007669"/>
    <property type="project" value="UniProtKB-UniRule"/>
</dbReference>
<feature type="domain" description="Phosphoribosyltransferase" evidence="6">
    <location>
        <begin position="7"/>
        <end position="151"/>
    </location>
</feature>
<dbReference type="EMBL" id="CADCVU010000214">
    <property type="protein sequence ID" value="CAA9521279.1"/>
    <property type="molecule type" value="Genomic_DNA"/>
</dbReference>
<evidence type="ECO:0000313" key="7">
    <source>
        <dbReference type="EMBL" id="CAA9521279.1"/>
    </source>
</evidence>
<evidence type="ECO:0000256" key="2">
    <source>
        <dbReference type="ARBA" id="ARBA00023015"/>
    </source>
</evidence>
<dbReference type="NCBIfam" id="NF003545">
    <property type="entry name" value="PRK05205.1-1"/>
    <property type="match status" value="1"/>
</dbReference>